<feature type="transmembrane region" description="Helical" evidence="1">
    <location>
        <begin position="154"/>
        <end position="178"/>
    </location>
</feature>
<evidence type="ECO:0000313" key="3">
    <source>
        <dbReference type="Proteomes" id="UP000466307"/>
    </source>
</evidence>
<keyword evidence="3" id="KW-1185">Reference proteome</keyword>
<organism evidence="2 3">
    <name type="scientific">Gordonia desulfuricans</name>
    <dbReference type="NCBI Taxonomy" id="89051"/>
    <lineage>
        <taxon>Bacteria</taxon>
        <taxon>Bacillati</taxon>
        <taxon>Actinomycetota</taxon>
        <taxon>Actinomycetes</taxon>
        <taxon>Mycobacteriales</taxon>
        <taxon>Gordoniaceae</taxon>
        <taxon>Gordonia</taxon>
    </lineage>
</organism>
<gene>
    <name evidence="2" type="ORF">GYA93_11805</name>
</gene>
<comment type="caution">
    <text evidence="2">The sequence shown here is derived from an EMBL/GenBank/DDBJ whole genome shotgun (WGS) entry which is preliminary data.</text>
</comment>
<dbReference type="Proteomes" id="UP000466307">
    <property type="component" value="Unassembled WGS sequence"/>
</dbReference>
<dbReference type="EMBL" id="JAADZU010000033">
    <property type="protein sequence ID" value="NDK90261.1"/>
    <property type="molecule type" value="Genomic_DNA"/>
</dbReference>
<feature type="transmembrane region" description="Helical" evidence="1">
    <location>
        <begin position="119"/>
        <end position="142"/>
    </location>
</feature>
<keyword evidence="1" id="KW-1133">Transmembrane helix</keyword>
<feature type="transmembrane region" description="Helical" evidence="1">
    <location>
        <begin position="252"/>
        <end position="271"/>
    </location>
</feature>
<evidence type="ECO:0000313" key="2">
    <source>
        <dbReference type="EMBL" id="NDK90261.1"/>
    </source>
</evidence>
<sequence>MHWIRGTRRILAAEWRVIRGRDPDLNPVDITEYSGPLLVAGVAIAIVGILPLVGTHLGSDAVFGPLIGSFALAAVATTTIAWLLATVLAGLVVLVVYHSSPKTATMTTEHAVRASFDRITGISSSVTLIAFISGLVSLAIALPRLESTDDEDSVLARLLSAQVACLLLALVLAFTVEALRTATAILGSQVKVIASVGGLLITLVSFYLASTIGPFEPIALTRTLLDAWLPATVDGTPRDEVIADLLPGSARAWTALTVTGYVVVMWLLLGWHTGDLRRLRAAVRIVGH</sequence>
<feature type="transmembrane region" description="Helical" evidence="1">
    <location>
        <begin position="37"/>
        <end position="58"/>
    </location>
</feature>
<proteinExistence type="predicted"/>
<protein>
    <submittedName>
        <fullName evidence="2">Uncharacterized protein</fullName>
    </submittedName>
</protein>
<feature type="transmembrane region" description="Helical" evidence="1">
    <location>
        <begin position="70"/>
        <end position="98"/>
    </location>
</feature>
<evidence type="ECO:0000256" key="1">
    <source>
        <dbReference type="SAM" id="Phobius"/>
    </source>
</evidence>
<accession>A0A7K3LQB5</accession>
<reference evidence="2 3" key="1">
    <citation type="submission" date="2020-01" db="EMBL/GenBank/DDBJ databases">
        <title>Investigation of new actinobacteria for the biodesulphurisation of diesel fuel.</title>
        <authorList>
            <person name="Athi Narayanan S.M."/>
        </authorList>
    </citation>
    <scope>NUCLEOTIDE SEQUENCE [LARGE SCALE GENOMIC DNA]</scope>
    <source>
        <strain evidence="2 3">213E</strain>
    </source>
</reference>
<keyword evidence="1" id="KW-0812">Transmembrane</keyword>
<name>A0A7K3LQB5_9ACTN</name>
<feature type="transmembrane region" description="Helical" evidence="1">
    <location>
        <begin position="190"/>
        <end position="209"/>
    </location>
</feature>
<dbReference type="AlphaFoldDB" id="A0A7K3LQB5"/>
<keyword evidence="1" id="KW-0472">Membrane</keyword>